<protein>
    <submittedName>
        <fullName evidence="9">Exodeoxyribonuclease III</fullName>
        <ecNumber evidence="9">3.1.11.2</ecNumber>
    </submittedName>
</protein>
<dbReference type="HOGENOM" id="CLU_027539_1_3_12"/>
<keyword evidence="4 6" id="KW-0460">Magnesium</keyword>
<dbReference type="eggNOG" id="COG0708">
    <property type="taxonomic scope" value="Bacteria"/>
</dbReference>
<evidence type="ECO:0000256" key="5">
    <source>
        <dbReference type="PIRSR" id="PIRSR604808-1"/>
    </source>
</evidence>
<dbReference type="EC" id="3.1.11.2" evidence="9"/>
<feature type="binding site" evidence="6">
    <location>
        <position position="8"/>
    </location>
    <ligand>
        <name>Mg(2+)</name>
        <dbReference type="ChEBI" id="CHEBI:18420"/>
        <label>1</label>
    </ligand>
</feature>
<dbReference type="GO" id="GO:0006284">
    <property type="term" value="P:base-excision repair"/>
    <property type="evidence" value="ECO:0007669"/>
    <property type="project" value="TreeGrafter"/>
</dbReference>
<comment type="cofactor">
    <cofactor evidence="6">
        <name>Mg(2+)</name>
        <dbReference type="ChEBI" id="CHEBI:18420"/>
    </cofactor>
    <cofactor evidence="6">
        <name>Mn(2+)</name>
        <dbReference type="ChEBI" id="CHEBI:29035"/>
    </cofactor>
    <text evidence="6">Probably binds two magnesium or manganese ions per subunit.</text>
</comment>
<dbReference type="InterPro" id="IPR005135">
    <property type="entry name" value="Endo/exonuclease/phosphatase"/>
</dbReference>
<dbReference type="STRING" id="412419.BDU_531"/>
<dbReference type="NCBIfam" id="TIGR00633">
    <property type="entry name" value="xth"/>
    <property type="match status" value="1"/>
</dbReference>
<dbReference type="FunFam" id="3.60.10.10:FF:000026">
    <property type="entry name" value="Exodeoxyribonuclease III"/>
    <property type="match status" value="1"/>
</dbReference>
<feature type="site" description="Important for catalytic activity" evidence="7">
    <location>
        <position position="219"/>
    </location>
</feature>
<keyword evidence="10" id="KW-1185">Reference proteome</keyword>
<feature type="binding site" evidence="6">
    <location>
        <position position="245"/>
    </location>
    <ligand>
        <name>Mg(2+)</name>
        <dbReference type="ChEBI" id="CHEBI:18420"/>
        <label>1</label>
    </ligand>
</feature>
<dbReference type="Pfam" id="PF03372">
    <property type="entry name" value="Exo_endo_phos"/>
    <property type="match status" value="1"/>
</dbReference>
<dbReference type="EMBL" id="CP000976">
    <property type="protein sequence ID" value="ACH93472.1"/>
    <property type="molecule type" value="Genomic_DNA"/>
</dbReference>
<evidence type="ECO:0000256" key="7">
    <source>
        <dbReference type="PIRSR" id="PIRSR604808-3"/>
    </source>
</evidence>
<dbReference type="GO" id="GO:0046872">
    <property type="term" value="F:metal ion binding"/>
    <property type="evidence" value="ECO:0007669"/>
    <property type="project" value="UniProtKB-KW"/>
</dbReference>
<name>B5RM86_BORDL</name>
<dbReference type="NCBIfam" id="TIGR00195">
    <property type="entry name" value="exoDNase_III"/>
    <property type="match status" value="1"/>
</dbReference>
<evidence type="ECO:0000256" key="6">
    <source>
        <dbReference type="PIRSR" id="PIRSR604808-2"/>
    </source>
</evidence>
<gene>
    <name evidence="9" type="primary">exoA</name>
    <name evidence="9" type="ordered locus">BDU_531</name>
</gene>
<dbReference type="PROSITE" id="PS51435">
    <property type="entry name" value="AP_NUCLEASE_F1_4"/>
    <property type="match status" value="1"/>
</dbReference>
<sequence>MMNLISWNVNGIRAVSNKGFLNFIAEYSPDILCLQETKALKEQLPRELIDIEGYYSYFSKSIIKGYSGVAIYSKIEPIKLENMNIEIFDREGRCIIAHYHDFILINAYFPNSQSLRKRLNYKLEFLMSLESIANSFVTSGKNLIVCGDFNIAHTEIDLSNPKTSRESAGFYVEETNWMDNFLNRGYVDTFRMFNKEPGNYTWWDYKTRARERNVGWRIDYFVINKAFQSKVKDALILNKVMGSDHCPVFLKLKQ</sequence>
<dbReference type="InterPro" id="IPR020847">
    <property type="entry name" value="AP_endonuclease_F1_BS"/>
</dbReference>
<feature type="active site" description="Proton acceptor" evidence="5">
    <location>
        <position position="245"/>
    </location>
</feature>
<keyword evidence="3 9" id="KW-0378">Hydrolase</keyword>
<feature type="domain" description="Endonuclease/exonuclease/phosphatase" evidence="8">
    <location>
        <begin position="5"/>
        <end position="245"/>
    </location>
</feature>
<evidence type="ECO:0000313" key="9">
    <source>
        <dbReference type="EMBL" id="ACH93472.1"/>
    </source>
</evidence>
<dbReference type="KEGG" id="bdu:BDU_531"/>
<dbReference type="InterPro" id="IPR036691">
    <property type="entry name" value="Endo/exonu/phosph_ase_sf"/>
</dbReference>
<dbReference type="PROSITE" id="PS00726">
    <property type="entry name" value="AP_NUCLEASE_F1_1"/>
    <property type="match status" value="1"/>
</dbReference>
<evidence type="ECO:0000313" key="10">
    <source>
        <dbReference type="Proteomes" id="UP000000611"/>
    </source>
</evidence>
<dbReference type="GO" id="GO:0003906">
    <property type="term" value="F:DNA-(apurinic or apyrimidinic site) endonuclease activity"/>
    <property type="evidence" value="ECO:0007669"/>
    <property type="project" value="TreeGrafter"/>
</dbReference>
<dbReference type="Gene3D" id="3.60.10.10">
    <property type="entry name" value="Endonuclease/exonuclease/phosphatase"/>
    <property type="match status" value="1"/>
</dbReference>
<dbReference type="PANTHER" id="PTHR22748:SF6">
    <property type="entry name" value="DNA-(APURINIC OR APYRIMIDINIC SITE) ENDONUCLEASE"/>
    <property type="match status" value="1"/>
</dbReference>
<evidence type="ECO:0000259" key="8">
    <source>
        <dbReference type="Pfam" id="PF03372"/>
    </source>
</evidence>
<comment type="similarity">
    <text evidence="1">Belongs to the DNA repair enzymes AP/ExoA family.</text>
</comment>
<keyword evidence="2 6" id="KW-0479">Metal-binding</keyword>
<proteinExistence type="inferred from homology"/>
<feature type="site" description="Interaction with DNA substrate" evidence="7">
    <location>
        <position position="245"/>
    </location>
</feature>
<feature type="active site" description="Proton donor/acceptor" evidence="5">
    <location>
        <position position="148"/>
    </location>
</feature>
<dbReference type="OrthoDB" id="9803914at2"/>
<evidence type="ECO:0000256" key="2">
    <source>
        <dbReference type="ARBA" id="ARBA00022723"/>
    </source>
</evidence>
<evidence type="ECO:0000256" key="3">
    <source>
        <dbReference type="ARBA" id="ARBA00022801"/>
    </source>
</evidence>
<feature type="binding site" evidence="6">
    <location>
        <position position="148"/>
    </location>
    <ligand>
        <name>Mg(2+)</name>
        <dbReference type="ChEBI" id="CHEBI:18420"/>
        <label>1</label>
    </ligand>
</feature>
<keyword evidence="6" id="KW-0464">Manganese</keyword>
<dbReference type="PANTHER" id="PTHR22748">
    <property type="entry name" value="AP ENDONUCLEASE"/>
    <property type="match status" value="1"/>
</dbReference>
<feature type="binding site" evidence="6">
    <location>
        <position position="150"/>
    </location>
    <ligand>
        <name>Mg(2+)</name>
        <dbReference type="ChEBI" id="CHEBI:18420"/>
        <label>1</label>
    </ligand>
</feature>
<evidence type="ECO:0000256" key="4">
    <source>
        <dbReference type="ARBA" id="ARBA00022842"/>
    </source>
</evidence>
<feature type="site" description="Transition state stabilizer" evidence="7">
    <location>
        <position position="150"/>
    </location>
</feature>
<feature type="binding site" evidence="6">
    <location>
        <position position="36"/>
    </location>
    <ligand>
        <name>Mg(2+)</name>
        <dbReference type="ChEBI" id="CHEBI:18420"/>
        <label>1</label>
    </ligand>
</feature>
<accession>B5RM86</accession>
<evidence type="ECO:0000256" key="1">
    <source>
        <dbReference type="ARBA" id="ARBA00007092"/>
    </source>
</evidence>
<dbReference type="AlphaFoldDB" id="B5RM86"/>
<reference evidence="9 10" key="1">
    <citation type="journal article" date="2008" name="PLoS Genet.">
        <title>The genome of Borrelia recurrentis, the agent of deadly louse-borne relapsing fever, is a degraded subset of tick-borne Borrelia duttonii.</title>
        <authorList>
            <person name="Lescot M."/>
            <person name="Audic S."/>
            <person name="Robert C."/>
            <person name="Nguyen T.T."/>
            <person name="Blanc G."/>
            <person name="Cutler S.J."/>
            <person name="Wincker P."/>
            <person name="Couloux A."/>
            <person name="Claverie J.-M."/>
            <person name="Raoult D."/>
            <person name="Drancourt M."/>
        </authorList>
    </citation>
    <scope>NUCLEOTIDE SEQUENCE [LARGE SCALE GENOMIC DNA]</scope>
    <source>
        <strain evidence="9 10">Ly</strain>
    </source>
</reference>
<dbReference type="GO" id="GO:0003677">
    <property type="term" value="F:DNA binding"/>
    <property type="evidence" value="ECO:0007669"/>
    <property type="project" value="InterPro"/>
</dbReference>
<organism evidence="9 10">
    <name type="scientific">Borrelia duttonii (strain Ly)</name>
    <dbReference type="NCBI Taxonomy" id="412419"/>
    <lineage>
        <taxon>Bacteria</taxon>
        <taxon>Pseudomonadati</taxon>
        <taxon>Spirochaetota</taxon>
        <taxon>Spirochaetia</taxon>
        <taxon>Spirochaetales</taxon>
        <taxon>Borreliaceae</taxon>
        <taxon>Borrelia</taxon>
    </lineage>
</organism>
<dbReference type="InterPro" id="IPR004808">
    <property type="entry name" value="AP_endonuc_1"/>
</dbReference>
<dbReference type="GO" id="GO:0008311">
    <property type="term" value="F:double-stranded DNA 3'-5' DNA exonuclease activity"/>
    <property type="evidence" value="ECO:0007669"/>
    <property type="project" value="UniProtKB-EC"/>
</dbReference>
<dbReference type="Proteomes" id="UP000000611">
    <property type="component" value="Chromosome"/>
</dbReference>
<feature type="active site" evidence="5">
    <location>
        <position position="108"/>
    </location>
</feature>
<dbReference type="SUPFAM" id="SSF56219">
    <property type="entry name" value="DNase I-like"/>
    <property type="match status" value="1"/>
</dbReference>
<feature type="binding site" evidence="6">
    <location>
        <position position="244"/>
    </location>
    <ligand>
        <name>Mg(2+)</name>
        <dbReference type="ChEBI" id="CHEBI:18420"/>
        <label>1</label>
    </ligand>
</feature>
<dbReference type="GO" id="GO:0008081">
    <property type="term" value="F:phosphoric diester hydrolase activity"/>
    <property type="evidence" value="ECO:0007669"/>
    <property type="project" value="TreeGrafter"/>
</dbReference>